<evidence type="ECO:0000313" key="4">
    <source>
        <dbReference type="Proteomes" id="UP000011693"/>
    </source>
</evidence>
<dbReference type="EMBL" id="AOIN01000056">
    <property type="protein sequence ID" value="ELY99814.1"/>
    <property type="molecule type" value="Genomic_DNA"/>
</dbReference>
<evidence type="ECO:0000256" key="1">
    <source>
        <dbReference type="SAM" id="MobiDB-lite"/>
    </source>
</evidence>
<evidence type="ECO:0000313" key="3">
    <source>
        <dbReference type="EMBL" id="ELY99814.1"/>
    </source>
</evidence>
<comment type="caution">
    <text evidence="3">The sequence shown here is derived from an EMBL/GenBank/DDBJ whole genome shotgun (WGS) entry which is preliminary data.</text>
</comment>
<dbReference type="Proteomes" id="UP000011693">
    <property type="component" value="Unassembled WGS sequence"/>
</dbReference>
<feature type="compositionally biased region" description="Low complexity" evidence="1">
    <location>
        <begin position="10"/>
        <end position="20"/>
    </location>
</feature>
<name>M0AMP1_9EURY</name>
<feature type="domain" description="MaoC-like" evidence="2">
    <location>
        <begin position="78"/>
        <end position="163"/>
    </location>
</feature>
<dbReference type="Gene3D" id="3.10.129.10">
    <property type="entry name" value="Hotdog Thioesterase"/>
    <property type="match status" value="1"/>
</dbReference>
<accession>M0AMP1</accession>
<reference evidence="3 4" key="1">
    <citation type="journal article" date="2014" name="PLoS Genet.">
        <title>Phylogenetically driven sequencing of extremely halophilic archaea reveals strategies for static and dynamic osmo-response.</title>
        <authorList>
            <person name="Becker E.A."/>
            <person name="Seitzer P.M."/>
            <person name="Tritt A."/>
            <person name="Larsen D."/>
            <person name="Krusor M."/>
            <person name="Yao A.I."/>
            <person name="Wu D."/>
            <person name="Madern D."/>
            <person name="Eisen J.A."/>
            <person name="Darling A.E."/>
            <person name="Facciotti M.T."/>
        </authorList>
    </citation>
    <scope>NUCLEOTIDE SEQUENCE [LARGE SCALE GENOMIC DNA]</scope>
    <source>
        <strain evidence="3 4">JCM 10990</strain>
    </source>
</reference>
<protein>
    <submittedName>
        <fullName evidence="3">MaoC domain-containing protein dehydratase</fullName>
    </submittedName>
</protein>
<proteinExistence type="predicted"/>
<dbReference type="PANTHER" id="PTHR43437:SF3">
    <property type="entry name" value="HYDROXYACYL-THIOESTER DEHYDRATASE TYPE 2, MITOCHONDRIAL"/>
    <property type="match status" value="1"/>
</dbReference>
<dbReference type="SUPFAM" id="SSF54637">
    <property type="entry name" value="Thioesterase/thiol ester dehydrase-isomerase"/>
    <property type="match status" value="1"/>
</dbReference>
<dbReference type="InterPro" id="IPR029069">
    <property type="entry name" value="HotDog_dom_sf"/>
</dbReference>
<dbReference type="STRING" id="1227492.C482_10022"/>
<dbReference type="CDD" id="cd03449">
    <property type="entry name" value="R_hydratase"/>
    <property type="match status" value="1"/>
</dbReference>
<dbReference type="Pfam" id="PF01575">
    <property type="entry name" value="MaoC_dehydratas"/>
    <property type="match status" value="1"/>
</dbReference>
<dbReference type="PATRIC" id="fig|1227492.4.peg.1972"/>
<dbReference type="InterPro" id="IPR050965">
    <property type="entry name" value="UPF0336/Enoyl-CoA_hydratase"/>
</dbReference>
<evidence type="ECO:0000259" key="2">
    <source>
        <dbReference type="Pfam" id="PF01575"/>
    </source>
</evidence>
<dbReference type="GO" id="GO:0019171">
    <property type="term" value="F:(3R)-hydroxyacyl-[acyl-carrier-protein] dehydratase activity"/>
    <property type="evidence" value="ECO:0007669"/>
    <property type="project" value="TreeGrafter"/>
</dbReference>
<dbReference type="AlphaFoldDB" id="M0AMP1"/>
<feature type="region of interest" description="Disordered" evidence="1">
    <location>
        <begin position="1"/>
        <end position="45"/>
    </location>
</feature>
<sequence length="201" mass="21691">MTPPAEAGYSDKNNSSSSSDEAGVKSDSIYRTTTDGAETTDSVSAPIPSVDYSISDWEFERTVDDPAHISVGDVVTFRKTLSEDDVQAFARISGDTNRLHLDDEFAAETRFSERVVHGTLVSGLISAALARLPGLTIYLSQDLEFCGPVGIGDSVSARVEIVESLGNNRYRLETNIRNNDADEIVIQGEAVVMIDTPPTDN</sequence>
<keyword evidence="4" id="KW-1185">Reference proteome</keyword>
<dbReference type="InterPro" id="IPR002539">
    <property type="entry name" value="MaoC-like_dom"/>
</dbReference>
<feature type="compositionally biased region" description="Polar residues" evidence="1">
    <location>
        <begin position="29"/>
        <end position="43"/>
    </location>
</feature>
<organism evidence="3 4">
    <name type="scientific">Natrialba chahannaoensis JCM 10990</name>
    <dbReference type="NCBI Taxonomy" id="1227492"/>
    <lineage>
        <taxon>Archaea</taxon>
        <taxon>Methanobacteriati</taxon>
        <taxon>Methanobacteriota</taxon>
        <taxon>Stenosarchaea group</taxon>
        <taxon>Halobacteria</taxon>
        <taxon>Halobacteriales</taxon>
        <taxon>Natrialbaceae</taxon>
        <taxon>Natrialba</taxon>
    </lineage>
</organism>
<gene>
    <name evidence="3" type="ORF">C482_10022</name>
</gene>
<dbReference type="PANTHER" id="PTHR43437">
    <property type="entry name" value="HYDROXYACYL-THIOESTER DEHYDRATASE TYPE 2, MITOCHONDRIAL-RELATED"/>
    <property type="match status" value="1"/>
</dbReference>
<dbReference type="GO" id="GO:0006633">
    <property type="term" value="P:fatty acid biosynthetic process"/>
    <property type="evidence" value="ECO:0007669"/>
    <property type="project" value="TreeGrafter"/>
</dbReference>